<dbReference type="RefSeq" id="WP_160380894.1">
    <property type="nucleotide sequence ID" value="NZ_WNXQ01000001.1"/>
</dbReference>
<dbReference type="Gene3D" id="3.40.190.10">
    <property type="entry name" value="Periplasmic binding protein-like II"/>
    <property type="match status" value="2"/>
</dbReference>
<dbReference type="AlphaFoldDB" id="A0A844WBQ6"/>
<reference evidence="4 5" key="1">
    <citation type="submission" date="2019-11" db="EMBL/GenBank/DDBJ databases">
        <title>Pseudooceanicola pacifica sp. nov., isolated from deep-sea sediment of the Pacific Ocean.</title>
        <authorList>
            <person name="Lyu L."/>
        </authorList>
    </citation>
    <scope>NUCLEOTIDE SEQUENCE [LARGE SCALE GENOMIC DNA]</scope>
    <source>
        <strain evidence="4 5">216_PA32_1</strain>
    </source>
</reference>
<dbReference type="SUPFAM" id="SSF103088">
    <property type="entry name" value="OmpA-like"/>
    <property type="match status" value="1"/>
</dbReference>
<evidence type="ECO:0000256" key="1">
    <source>
        <dbReference type="ARBA" id="ARBA00022729"/>
    </source>
</evidence>
<dbReference type="PANTHER" id="PTHR30570">
    <property type="entry name" value="PERIPLASMIC PHOSPHATE BINDING COMPONENT OF PHOSPHATE ABC TRANSPORTER"/>
    <property type="match status" value="1"/>
</dbReference>
<keyword evidence="2" id="KW-0472">Membrane</keyword>
<dbReference type="InterPro" id="IPR036737">
    <property type="entry name" value="OmpA-like_sf"/>
</dbReference>
<keyword evidence="5" id="KW-1185">Reference proteome</keyword>
<gene>
    <name evidence="4" type="ORF">GLS40_01840</name>
</gene>
<sequence>MQDGRAAKFAALFLWIAFTLSGPRAGLAQDVTLLSRDGSVEVSGTLLGFDGEYYRIDTVYGELTVDGSGVICDGPGCPDLQAYVAELAISGASTTGEVLLPALVEGFALRNGYGVSREDLSPTRVVYTLIEKAENRIAARFSIHSANTDEGFADLLANEADLVMALREVRDEEADRALDAGLGDLRGRNRSRVLALDALVPIVAPGNPVREITVPDLAHVFSGAIDNWQALGGPDAPIAVHLRDAASGLGQAAEDRLLGPISANLRSDATRHKTDAALVKAVLRDPFAIGLASASGIGNAVALGLAGNCGFTIHATRRNAKTEDYPLTAPVFLYSPARRLPKLAREFLAYIRTPAAQLVIRRTGFTDQSPEEVSIDDQGDRFANAIARAGDEIGLTELKRMVTTLAPLRRLTITYRFETGSAALDPQSRSNVQQLAAALESGMFDGRKLVFVGFSDGEGQAEGNRNIAQRRAESVLRAVKAAAETANFDQLELGVETFGEAMPMACDDSAWGRQVNRRVEVWLR</sequence>
<comment type="caution">
    <text evidence="4">The sequence shown here is derived from an EMBL/GenBank/DDBJ whole genome shotgun (WGS) entry which is preliminary data.</text>
</comment>
<dbReference type="Pfam" id="PF00691">
    <property type="entry name" value="OmpA"/>
    <property type="match status" value="1"/>
</dbReference>
<dbReference type="EMBL" id="WNXQ01000001">
    <property type="protein sequence ID" value="MWB76760.1"/>
    <property type="molecule type" value="Genomic_DNA"/>
</dbReference>
<proteinExistence type="predicted"/>
<organism evidence="4 5">
    <name type="scientific">Pseudooceanicola pacificus</name>
    <dbReference type="NCBI Taxonomy" id="2676438"/>
    <lineage>
        <taxon>Bacteria</taxon>
        <taxon>Pseudomonadati</taxon>
        <taxon>Pseudomonadota</taxon>
        <taxon>Alphaproteobacteria</taxon>
        <taxon>Rhodobacterales</taxon>
        <taxon>Paracoccaceae</taxon>
        <taxon>Pseudooceanicola</taxon>
    </lineage>
</organism>
<dbReference type="InterPro" id="IPR006665">
    <property type="entry name" value="OmpA-like"/>
</dbReference>
<dbReference type="PANTHER" id="PTHR30570:SF1">
    <property type="entry name" value="PHOSPHATE-BINDING PROTEIN PSTS"/>
    <property type="match status" value="1"/>
</dbReference>
<evidence type="ECO:0000313" key="4">
    <source>
        <dbReference type="EMBL" id="MWB76760.1"/>
    </source>
</evidence>
<evidence type="ECO:0000259" key="3">
    <source>
        <dbReference type="PROSITE" id="PS51123"/>
    </source>
</evidence>
<dbReference type="CDD" id="cd07185">
    <property type="entry name" value="OmpA_C-like"/>
    <property type="match status" value="1"/>
</dbReference>
<feature type="domain" description="OmpA-like" evidence="3">
    <location>
        <begin position="404"/>
        <end position="524"/>
    </location>
</feature>
<name>A0A844WBQ6_9RHOB</name>
<protein>
    <submittedName>
        <fullName evidence="4">OmpA family protein</fullName>
    </submittedName>
</protein>
<dbReference type="SUPFAM" id="SSF53850">
    <property type="entry name" value="Periplasmic binding protein-like II"/>
    <property type="match status" value="1"/>
</dbReference>
<dbReference type="InterPro" id="IPR024370">
    <property type="entry name" value="PBP_domain"/>
</dbReference>
<dbReference type="InterPro" id="IPR050811">
    <property type="entry name" value="Phosphate_ABC_transporter"/>
</dbReference>
<dbReference type="Pfam" id="PF12849">
    <property type="entry name" value="PBP_like_2"/>
    <property type="match status" value="1"/>
</dbReference>
<accession>A0A844WBQ6</accession>
<evidence type="ECO:0000256" key="2">
    <source>
        <dbReference type="PROSITE-ProRule" id="PRU00473"/>
    </source>
</evidence>
<dbReference type="PROSITE" id="PS51123">
    <property type="entry name" value="OMPA_2"/>
    <property type="match status" value="1"/>
</dbReference>
<dbReference type="GO" id="GO:0016020">
    <property type="term" value="C:membrane"/>
    <property type="evidence" value="ECO:0007669"/>
    <property type="project" value="UniProtKB-UniRule"/>
</dbReference>
<dbReference type="Proteomes" id="UP000443843">
    <property type="component" value="Unassembled WGS sequence"/>
</dbReference>
<evidence type="ECO:0000313" key="5">
    <source>
        <dbReference type="Proteomes" id="UP000443843"/>
    </source>
</evidence>
<dbReference type="Gene3D" id="3.30.1330.60">
    <property type="entry name" value="OmpA-like domain"/>
    <property type="match status" value="1"/>
</dbReference>
<keyword evidence="1" id="KW-0732">Signal</keyword>